<keyword evidence="2" id="KW-0472">Membrane</keyword>
<feature type="transmembrane region" description="Helical" evidence="2">
    <location>
        <begin position="40"/>
        <end position="60"/>
    </location>
</feature>
<protein>
    <recommendedName>
        <fullName evidence="5">Acyltransferase 3 domain-containing protein</fullName>
    </recommendedName>
</protein>
<dbReference type="PANTHER" id="PTHR23028:SF134">
    <property type="entry name" value="PUTATIVE (AFU_ORTHOLOGUE AFUA_4G08520)-RELATED"/>
    <property type="match status" value="1"/>
</dbReference>
<feature type="transmembrane region" description="Helical" evidence="2">
    <location>
        <begin position="287"/>
        <end position="307"/>
    </location>
</feature>
<gene>
    <name evidence="3" type="ORF">K452DRAFT_287665</name>
</gene>
<dbReference type="EMBL" id="ML995486">
    <property type="protein sequence ID" value="KAF2141710.1"/>
    <property type="molecule type" value="Genomic_DNA"/>
</dbReference>
<feature type="compositionally biased region" description="Basic and acidic residues" evidence="1">
    <location>
        <begin position="1"/>
        <end position="12"/>
    </location>
</feature>
<dbReference type="GeneID" id="54298013"/>
<evidence type="ECO:0000313" key="3">
    <source>
        <dbReference type="EMBL" id="KAF2141710.1"/>
    </source>
</evidence>
<dbReference type="RefSeq" id="XP_033397422.1">
    <property type="nucleotide sequence ID" value="XM_033540517.1"/>
</dbReference>
<dbReference type="PANTHER" id="PTHR23028">
    <property type="entry name" value="ACETYLTRANSFERASE"/>
    <property type="match status" value="1"/>
</dbReference>
<feature type="compositionally biased region" description="Low complexity" evidence="1">
    <location>
        <begin position="13"/>
        <end position="24"/>
    </location>
</feature>
<evidence type="ECO:0000256" key="2">
    <source>
        <dbReference type="SAM" id="Phobius"/>
    </source>
</evidence>
<evidence type="ECO:0000256" key="1">
    <source>
        <dbReference type="SAM" id="MobiDB-lite"/>
    </source>
</evidence>
<name>A0A6A6BC56_9PEZI</name>
<evidence type="ECO:0000313" key="4">
    <source>
        <dbReference type="Proteomes" id="UP000799438"/>
    </source>
</evidence>
<keyword evidence="2" id="KW-0812">Transmembrane</keyword>
<dbReference type="InterPro" id="IPR050879">
    <property type="entry name" value="Acyltransferase_3"/>
</dbReference>
<evidence type="ECO:0008006" key="5">
    <source>
        <dbReference type="Google" id="ProtNLM"/>
    </source>
</evidence>
<keyword evidence="4" id="KW-1185">Reference proteome</keyword>
<sequence length="449" mass="51506">MLFQRPDEKTDSSLKPSSFLSLRSPPSPYSDHDWLIGLRGLLAIETFVWVFLITFVPATVKDAETQDGPLYQVVLRKTLSVLFWNQSLIYSWIILLSARTICLPFLRNPSRTVVASSAFRRGIRLWIPTAVGFALPVIILGQIGHGYLDEFKSRTGNDSIATPDRIPNFLVWFNSQFELFWATRDYAKQMGSTAFPTQTLWSVNLIFQQSYTVYMTMVCIPYTRNSWRVKAFIAMILTAWWVQSWAWYSVTGLLLADVVDNMDFRTKAKQGVFVPLPGRRQLRIPSWLFYAAILLAGLIMEYIWVAWRPQFAGAELKAHTGLYNAGSLNAELDLTQPQARDDNYLLILGFMLVIETSEMLQWVFSNRFLMYLGRRSFSYYLVTPTIVYTAGIKVFMHLRFAQNWPFPASTILTLFVCLVTTVPSAEVLYRLVDRPSQALAYAAWDFIIA</sequence>
<dbReference type="Proteomes" id="UP000799438">
    <property type="component" value="Unassembled WGS sequence"/>
</dbReference>
<proteinExistence type="predicted"/>
<feature type="transmembrane region" description="Helical" evidence="2">
    <location>
        <begin position="408"/>
        <end position="429"/>
    </location>
</feature>
<feature type="transmembrane region" description="Helical" evidence="2">
    <location>
        <begin position="377"/>
        <end position="396"/>
    </location>
</feature>
<feature type="transmembrane region" description="Helical" evidence="2">
    <location>
        <begin position="126"/>
        <end position="148"/>
    </location>
</feature>
<feature type="transmembrane region" description="Helical" evidence="2">
    <location>
        <begin position="344"/>
        <end position="365"/>
    </location>
</feature>
<dbReference type="AlphaFoldDB" id="A0A6A6BC56"/>
<accession>A0A6A6BC56</accession>
<dbReference type="OrthoDB" id="3363151at2759"/>
<reference evidence="3" key="1">
    <citation type="journal article" date="2020" name="Stud. Mycol.">
        <title>101 Dothideomycetes genomes: a test case for predicting lifestyles and emergence of pathogens.</title>
        <authorList>
            <person name="Haridas S."/>
            <person name="Albert R."/>
            <person name="Binder M."/>
            <person name="Bloem J."/>
            <person name="Labutti K."/>
            <person name="Salamov A."/>
            <person name="Andreopoulos B."/>
            <person name="Baker S."/>
            <person name="Barry K."/>
            <person name="Bills G."/>
            <person name="Bluhm B."/>
            <person name="Cannon C."/>
            <person name="Castanera R."/>
            <person name="Culley D."/>
            <person name="Daum C."/>
            <person name="Ezra D."/>
            <person name="Gonzalez J."/>
            <person name="Henrissat B."/>
            <person name="Kuo A."/>
            <person name="Liang C."/>
            <person name="Lipzen A."/>
            <person name="Lutzoni F."/>
            <person name="Magnuson J."/>
            <person name="Mondo S."/>
            <person name="Nolan M."/>
            <person name="Ohm R."/>
            <person name="Pangilinan J."/>
            <person name="Park H.-J."/>
            <person name="Ramirez L."/>
            <person name="Alfaro M."/>
            <person name="Sun H."/>
            <person name="Tritt A."/>
            <person name="Yoshinaga Y."/>
            <person name="Zwiers L.-H."/>
            <person name="Turgeon B."/>
            <person name="Goodwin S."/>
            <person name="Spatafora J."/>
            <person name="Crous P."/>
            <person name="Grigoriev I."/>
        </authorList>
    </citation>
    <scope>NUCLEOTIDE SEQUENCE</scope>
    <source>
        <strain evidence="3">CBS 121167</strain>
    </source>
</reference>
<feature type="transmembrane region" description="Helical" evidence="2">
    <location>
        <begin position="89"/>
        <end position="106"/>
    </location>
</feature>
<feature type="region of interest" description="Disordered" evidence="1">
    <location>
        <begin position="1"/>
        <end position="27"/>
    </location>
</feature>
<keyword evidence="2" id="KW-1133">Transmembrane helix</keyword>
<feature type="transmembrane region" description="Helical" evidence="2">
    <location>
        <begin position="231"/>
        <end position="259"/>
    </location>
</feature>
<organism evidence="3 4">
    <name type="scientific">Aplosporella prunicola CBS 121167</name>
    <dbReference type="NCBI Taxonomy" id="1176127"/>
    <lineage>
        <taxon>Eukaryota</taxon>
        <taxon>Fungi</taxon>
        <taxon>Dikarya</taxon>
        <taxon>Ascomycota</taxon>
        <taxon>Pezizomycotina</taxon>
        <taxon>Dothideomycetes</taxon>
        <taxon>Dothideomycetes incertae sedis</taxon>
        <taxon>Botryosphaeriales</taxon>
        <taxon>Aplosporellaceae</taxon>
        <taxon>Aplosporella</taxon>
    </lineage>
</organism>